<dbReference type="InterPro" id="IPR027417">
    <property type="entry name" value="P-loop_NTPase"/>
</dbReference>
<proteinExistence type="predicted"/>
<dbReference type="SUPFAM" id="SSF48403">
    <property type="entry name" value="Ankyrin repeat"/>
    <property type="match status" value="2"/>
</dbReference>
<protein>
    <recommendedName>
        <fullName evidence="4">Nephrocystin 3-like N-terminal domain-containing protein</fullName>
    </recommendedName>
</protein>
<feature type="repeat" description="ANK" evidence="3">
    <location>
        <begin position="906"/>
        <end position="938"/>
    </location>
</feature>
<dbReference type="InterPro" id="IPR011990">
    <property type="entry name" value="TPR-like_helical_dom_sf"/>
</dbReference>
<dbReference type="PANTHER" id="PTHR24189:SF50">
    <property type="entry name" value="ANKYRIN REPEAT AND SOCS BOX PROTEIN 2"/>
    <property type="match status" value="1"/>
</dbReference>
<feature type="repeat" description="ANK" evidence="3">
    <location>
        <begin position="733"/>
        <end position="765"/>
    </location>
</feature>
<evidence type="ECO:0000256" key="1">
    <source>
        <dbReference type="ARBA" id="ARBA00022737"/>
    </source>
</evidence>
<dbReference type="Gene3D" id="3.40.50.300">
    <property type="entry name" value="P-loop containing nucleotide triphosphate hydrolases"/>
    <property type="match status" value="1"/>
</dbReference>
<dbReference type="Gene3D" id="1.25.40.20">
    <property type="entry name" value="Ankyrin repeat-containing domain"/>
    <property type="match status" value="7"/>
</dbReference>
<feature type="repeat" description="ANK" evidence="3">
    <location>
        <begin position="804"/>
        <end position="839"/>
    </location>
</feature>
<dbReference type="EMBL" id="JASWJB010000083">
    <property type="protein sequence ID" value="KAK2600076.1"/>
    <property type="molecule type" value="Genomic_DNA"/>
</dbReference>
<keyword evidence="1" id="KW-0677">Repeat</keyword>
<dbReference type="Pfam" id="PF13857">
    <property type="entry name" value="Ank_5"/>
    <property type="match status" value="1"/>
</dbReference>
<feature type="repeat" description="ANK" evidence="3">
    <location>
        <begin position="939"/>
        <end position="971"/>
    </location>
</feature>
<dbReference type="Pfam" id="PF06041">
    <property type="entry name" value="DUF924"/>
    <property type="match status" value="1"/>
</dbReference>
<dbReference type="InterPro" id="IPR002110">
    <property type="entry name" value="Ankyrin_rpt"/>
</dbReference>
<feature type="repeat" description="ANK" evidence="3">
    <location>
        <begin position="631"/>
        <end position="663"/>
    </location>
</feature>
<evidence type="ECO:0000313" key="5">
    <source>
        <dbReference type="EMBL" id="KAK2600076.1"/>
    </source>
</evidence>
<keyword evidence="2 3" id="KW-0040">ANK repeat</keyword>
<evidence type="ECO:0000259" key="4">
    <source>
        <dbReference type="Pfam" id="PF24883"/>
    </source>
</evidence>
<feature type="repeat" description="ANK" evidence="3">
    <location>
        <begin position="766"/>
        <end position="803"/>
    </location>
</feature>
<reference evidence="5" key="1">
    <citation type="submission" date="2023-06" db="EMBL/GenBank/DDBJ databases">
        <title>Conoideocrella luteorostrata (Hypocreales: Clavicipitaceae), a potential biocontrol fungus for elongate hemlock scale in United States Christmas tree production areas.</title>
        <authorList>
            <person name="Barrett H."/>
            <person name="Lovett B."/>
            <person name="Macias A.M."/>
            <person name="Stajich J.E."/>
            <person name="Kasson M.T."/>
        </authorList>
    </citation>
    <scope>NUCLEOTIDE SEQUENCE</scope>
    <source>
        <strain evidence="5">ARSEF 14590</strain>
    </source>
</reference>
<name>A0AAJ0FZ84_9HYPO</name>
<organism evidence="5 6">
    <name type="scientific">Conoideocrella luteorostrata</name>
    <dbReference type="NCBI Taxonomy" id="1105319"/>
    <lineage>
        <taxon>Eukaryota</taxon>
        <taxon>Fungi</taxon>
        <taxon>Dikarya</taxon>
        <taxon>Ascomycota</taxon>
        <taxon>Pezizomycotina</taxon>
        <taxon>Sordariomycetes</taxon>
        <taxon>Hypocreomycetidae</taxon>
        <taxon>Hypocreales</taxon>
        <taxon>Clavicipitaceae</taxon>
        <taxon>Conoideocrella</taxon>
    </lineage>
</organism>
<dbReference type="PROSITE" id="PS50297">
    <property type="entry name" value="ANK_REP_REGION"/>
    <property type="match status" value="10"/>
</dbReference>
<evidence type="ECO:0000256" key="3">
    <source>
        <dbReference type="PROSITE-ProRule" id="PRU00023"/>
    </source>
</evidence>
<evidence type="ECO:0000256" key="2">
    <source>
        <dbReference type="ARBA" id="ARBA00023043"/>
    </source>
</evidence>
<sequence length="1455" mass="163832">MRIRKAKTNYAKRNPFGKLLSYNVLVVPEASACIDGHDKIGLDSDHFKLNKFYGSDDASFKALYPAIKRLVDAAPKALETRRRLEKNTESKSTVFKQLQDCLRALRGKVTQPVDVLSKVKSQKGERLGNTCEWILTRTEFSNWTTDENSQFLRLVGCPGIGKTMMSTFLVDSIKDRVGTTLGANFAYFFFDDKDEQRNTATALLQSTIYQLLVQKHNLFRHMQADFEAFNDADVSRGLFDDFEALWRIFKNMIEDEQAGEVFLLIDALDECEKSSLKDLVSCIAKLFPPVGPNVCGRLKVLITCRPEIKYIEKRLKSVGHMVRMDRGTINRDLQEYIENEVTKLADMNEYGDDLRKMVESTLNDQAGGTFLWVSFMIKVLIDTDRYLVEEQLKNLPSGLDETYSKILQGIDPEKQEGSRFLLRLLTAARRPMSKIEIAAAFAMKNKQKLTGKPGLYNYLDVYTSCGSLIHLDIKDQDDDTTVMFCHQSVKDFLLRQVSSSKTMWYQYTKEEANMSIFEICWRYLGAEEFEHGDLLLHHDSRSGKFYRTDIKDLRPKMSEYPLLSYAFHYWKDHAAASYPLHLCDSYQPSIRATKAARLRDWWLFKTAVNGHADTVALLIEYGCDPEQRDSLGRTPLRYAVECSQQGIVQMLLEKGADVNTRSDDGTTPLYRAISRKHRGVVQLLLEKGASTAIKNEDGSTPLHLAVSEGRHEDPSLVELLLQAGADTALQDKNGKTPLHLAVKQGHKQIIELLLKRDAAINISDENGRAPLHLAVGGKWQLRKHFFLVELLLQAGANIALQDKDGETPLHLAVDTFRHEHLFVVELLLQKGANTALKDTRGRTPLHIAAHRGHKQIIELLLRRGASIHVKDNFGETPHFYAARAGRETVVKLLLDKGAKLNMKNGKKRTLLFAAAHGGIKALIVLLLDKGANVNERDKHGQTPLFAAVEGGKVAAVKILLVRGADIHAEDRHGQTALFEVINYDGLTAAELSLERRDRTHRVDRDGDTVLFPFGSCIEDAAALLLEKGANIDQKNRFGVTPLGEAIQRGQVSAATFLIRNGADVNHECHGISMLEQAAWDKSHEVVDLLLKSGAVKGADSEVVRDLLNSRKREVEREVERERELRRMLFVLRDCGKKAQKTMSSHDELKLLITPSLLKLIAEAQIPHSKTEALNFADVAATMSSSHFKAAIEPSTARAALVAISRLSPKGTLPPTQTLDLMSFLPPPSSAEFPQQCYGLQLLLDQASRVLFSGIDHRWQSAYFGPLARRLAGQWYQLPTAQRPDSLARWETDVGVRNFDYWIAGRIVWLSAFSHDEDLESQRIGLELSEETRAIVEARTGTVDPYRATRDALLVDDLAFPREMVKGPPKNTDNDAISMNMWAFWWCMIIDAHWPIIERFGRYPYRNAVLGRESTEEEKKWLDDTGHIAEAPSHVAERIQKDIADGIWTPLGGGMS</sequence>
<dbReference type="InterPro" id="IPR010323">
    <property type="entry name" value="DUF924"/>
</dbReference>
<accession>A0AAJ0FZ84</accession>
<evidence type="ECO:0000313" key="6">
    <source>
        <dbReference type="Proteomes" id="UP001251528"/>
    </source>
</evidence>
<dbReference type="PRINTS" id="PR01415">
    <property type="entry name" value="ANKYRIN"/>
</dbReference>
<dbReference type="InterPro" id="IPR056884">
    <property type="entry name" value="NPHP3-like_N"/>
</dbReference>
<dbReference type="PANTHER" id="PTHR24189">
    <property type="entry name" value="MYOTROPHIN"/>
    <property type="match status" value="1"/>
</dbReference>
<dbReference type="PROSITE" id="PS50088">
    <property type="entry name" value="ANK_REPEAT"/>
    <property type="match status" value="11"/>
</dbReference>
<feature type="repeat" description="ANK" evidence="3">
    <location>
        <begin position="873"/>
        <end position="905"/>
    </location>
</feature>
<dbReference type="InterPro" id="IPR036770">
    <property type="entry name" value="Ankyrin_rpt-contain_sf"/>
</dbReference>
<comment type="caution">
    <text evidence="5">The sequence shown here is derived from an EMBL/GenBank/DDBJ whole genome shotgun (WGS) entry which is preliminary data.</text>
</comment>
<dbReference type="Pfam" id="PF12796">
    <property type="entry name" value="Ank_2"/>
    <property type="match status" value="4"/>
</dbReference>
<dbReference type="SMART" id="SM00248">
    <property type="entry name" value="ANK"/>
    <property type="match status" value="13"/>
</dbReference>
<keyword evidence="6" id="KW-1185">Reference proteome</keyword>
<dbReference type="SUPFAM" id="SSF48452">
    <property type="entry name" value="TPR-like"/>
    <property type="match status" value="1"/>
</dbReference>
<dbReference type="Pfam" id="PF00023">
    <property type="entry name" value="Ank"/>
    <property type="match status" value="1"/>
</dbReference>
<feature type="domain" description="Nephrocystin 3-like N-terminal" evidence="4">
    <location>
        <begin position="129"/>
        <end position="305"/>
    </location>
</feature>
<dbReference type="Gene3D" id="1.25.40.10">
    <property type="entry name" value="Tetratricopeptide repeat domain"/>
    <property type="match status" value="1"/>
</dbReference>
<gene>
    <name evidence="5" type="ORF">QQS21_005162</name>
</gene>
<feature type="repeat" description="ANK" evidence="3">
    <location>
        <begin position="664"/>
        <end position="696"/>
    </location>
</feature>
<dbReference type="SUPFAM" id="SSF52540">
    <property type="entry name" value="P-loop containing nucleoside triphosphate hydrolases"/>
    <property type="match status" value="1"/>
</dbReference>
<feature type="repeat" description="ANK" evidence="3">
    <location>
        <begin position="840"/>
        <end position="872"/>
    </location>
</feature>
<feature type="repeat" description="ANK" evidence="3">
    <location>
        <begin position="697"/>
        <end position="732"/>
    </location>
</feature>
<dbReference type="InterPro" id="IPR050745">
    <property type="entry name" value="Multifunctional_regulatory"/>
</dbReference>
<dbReference type="Proteomes" id="UP001251528">
    <property type="component" value="Unassembled WGS sequence"/>
</dbReference>
<feature type="repeat" description="ANK" evidence="3">
    <location>
        <begin position="1037"/>
        <end position="1069"/>
    </location>
</feature>
<dbReference type="Pfam" id="PF24883">
    <property type="entry name" value="NPHP3_N"/>
    <property type="match status" value="1"/>
</dbReference>